<dbReference type="SUPFAM" id="SSF53850">
    <property type="entry name" value="Periplasmic binding protein-like II"/>
    <property type="match status" value="1"/>
</dbReference>
<dbReference type="EMBL" id="NSJV01000137">
    <property type="protein sequence ID" value="PAU49549.1"/>
    <property type="molecule type" value="Genomic_DNA"/>
</dbReference>
<dbReference type="Pfam" id="PF13416">
    <property type="entry name" value="SBP_bac_8"/>
    <property type="match status" value="1"/>
</dbReference>
<dbReference type="Proteomes" id="UP000218944">
    <property type="component" value="Unassembled WGS sequence"/>
</dbReference>
<protein>
    <submittedName>
        <fullName evidence="2">Sugar-binding protein</fullName>
    </submittedName>
</protein>
<dbReference type="RefSeq" id="WP_095579622.1">
    <property type="nucleotide sequence ID" value="NZ_JAJQQQ010000010.1"/>
</dbReference>
<organism evidence="2 3">
    <name type="scientific">Streptomyces albireticuli</name>
    <dbReference type="NCBI Taxonomy" id="1940"/>
    <lineage>
        <taxon>Bacteria</taxon>
        <taxon>Bacillati</taxon>
        <taxon>Actinomycetota</taxon>
        <taxon>Actinomycetes</taxon>
        <taxon>Kitasatosporales</taxon>
        <taxon>Streptomycetaceae</taxon>
        <taxon>Streptomyces</taxon>
    </lineage>
</organism>
<dbReference type="PANTHER" id="PTHR43649">
    <property type="entry name" value="ARABINOSE-BINDING PROTEIN-RELATED"/>
    <property type="match status" value="1"/>
</dbReference>
<dbReference type="InterPro" id="IPR050490">
    <property type="entry name" value="Bact_solute-bd_prot1"/>
</dbReference>
<evidence type="ECO:0000256" key="1">
    <source>
        <dbReference type="SAM" id="SignalP"/>
    </source>
</evidence>
<name>A0A2A2DDS8_9ACTN</name>
<sequence length="444" mass="48234">MRRRSRTPPRRMAAVAAVAALGVGLSGACARDDGGLGSAGEGPGGGARRTTVTIGTFGVFGYKQAGLYEEYERLHPDITIKESVIERNDAYYPQLLTHLAAGGGLSDIQAVEVGNIHDVATTQADRFVDLSRAEGVRADTWLDWKWAQATAPDGRTIGLGTDIGPIAVCYRKDLFAKAGLPTDREGVGRLWAGDWRKYLETGRAYKKRAPAGTVFTDSAAGIYNAAIHGYAERYYDRRGRRVYRTSPAVRESWNLAVRAAREGLTARLKQFEKPWDQAYANGRFATVACPPWMLGYIKEKAGPAAEDKWDIAPAPRPANWGGSFVTVPKAARHRKAAIALAVWLTAPEQQARLFDRQASIPSTPASYAMPQVKDARNPYFGDAPTGRIFSAAARSVPRLVIGPREQQIGTAFTDVGIPQVEQQGRSPAAAWKAAQKEIHNAVDE</sequence>
<dbReference type="PROSITE" id="PS51257">
    <property type="entry name" value="PROKAR_LIPOPROTEIN"/>
    <property type="match status" value="1"/>
</dbReference>
<reference evidence="2 3" key="1">
    <citation type="submission" date="2017-08" db="EMBL/GenBank/DDBJ databases">
        <title>Genome sequence of Streptomyces albireticuli NRRL B-1670.</title>
        <authorList>
            <person name="Graham D.E."/>
            <person name="Mahan K.M."/>
            <person name="Klingeman D.M."/>
            <person name="Hettich R.L."/>
            <person name="Parry R.J."/>
            <person name="Spain J.C."/>
        </authorList>
    </citation>
    <scope>NUCLEOTIDE SEQUENCE [LARGE SCALE GENOMIC DNA]</scope>
    <source>
        <strain evidence="2 3">NRRL B-1670</strain>
    </source>
</reference>
<accession>A0A2A2DDS8</accession>
<dbReference type="InterPro" id="IPR006059">
    <property type="entry name" value="SBP"/>
</dbReference>
<feature type="chain" id="PRO_5013217256" evidence="1">
    <location>
        <begin position="31"/>
        <end position="444"/>
    </location>
</feature>
<comment type="caution">
    <text evidence="2">The sequence shown here is derived from an EMBL/GenBank/DDBJ whole genome shotgun (WGS) entry which is preliminary data.</text>
</comment>
<evidence type="ECO:0000313" key="3">
    <source>
        <dbReference type="Proteomes" id="UP000218944"/>
    </source>
</evidence>
<gene>
    <name evidence="2" type="ORF">CK936_07275</name>
</gene>
<dbReference type="Gene3D" id="3.40.190.10">
    <property type="entry name" value="Periplasmic binding protein-like II"/>
    <property type="match status" value="1"/>
</dbReference>
<keyword evidence="1" id="KW-0732">Signal</keyword>
<feature type="signal peptide" evidence="1">
    <location>
        <begin position="1"/>
        <end position="30"/>
    </location>
</feature>
<dbReference type="PANTHER" id="PTHR43649:SF32">
    <property type="entry name" value="SUGAR BINDING SECRETED PROTEIN"/>
    <property type="match status" value="1"/>
</dbReference>
<dbReference type="AlphaFoldDB" id="A0A2A2DDS8"/>
<proteinExistence type="predicted"/>
<evidence type="ECO:0000313" key="2">
    <source>
        <dbReference type="EMBL" id="PAU49549.1"/>
    </source>
</evidence>
<keyword evidence="3" id="KW-1185">Reference proteome</keyword>